<sequence>MSSFNRLEKKVSLLWNRRLLREELCLFFDFWESYPDFTPVKKHITAGVHISRRPLAEK</sequence>
<protein>
    <submittedName>
        <fullName evidence="1">Uncharacterized protein</fullName>
    </submittedName>
</protein>
<proteinExistence type="predicted"/>
<dbReference type="EMBL" id="HG934468">
    <property type="protein sequence ID" value="CDN32376.1"/>
    <property type="molecule type" value="Genomic_DNA"/>
</dbReference>
<name>A0A060R9S7_9BACT</name>
<keyword evidence="2" id="KW-1185">Reference proteome</keyword>
<dbReference type="Proteomes" id="UP000027616">
    <property type="component" value="Chromosome I"/>
</dbReference>
<dbReference type="HOGENOM" id="CLU_2974503_0_0_10"/>
<dbReference type="KEGG" id="rbc:BN938_2304"/>
<dbReference type="AlphaFoldDB" id="A0A060R9S7"/>
<accession>A0A060R9S7</accession>
<reference evidence="1 2" key="1">
    <citation type="journal article" date="2015" name="Genome Announc.">
        <title>Complete Genome Sequence of the Novel Leech Symbiont Mucinivorans hirudinis M3T.</title>
        <authorList>
            <person name="Nelson M.C."/>
            <person name="Bomar L."/>
            <person name="Graf J."/>
        </authorList>
    </citation>
    <scope>NUCLEOTIDE SEQUENCE [LARGE SCALE GENOMIC DNA]</scope>
    <source>
        <strain evidence="2">M3</strain>
    </source>
</reference>
<evidence type="ECO:0000313" key="2">
    <source>
        <dbReference type="Proteomes" id="UP000027616"/>
    </source>
</evidence>
<gene>
    <name evidence="1" type="ORF">BN938_2304</name>
</gene>
<evidence type="ECO:0000313" key="1">
    <source>
        <dbReference type="EMBL" id="CDN32376.1"/>
    </source>
</evidence>
<organism evidence="1 2">
    <name type="scientific">Mucinivorans hirudinis</name>
    <dbReference type="NCBI Taxonomy" id="1433126"/>
    <lineage>
        <taxon>Bacteria</taxon>
        <taxon>Pseudomonadati</taxon>
        <taxon>Bacteroidota</taxon>
        <taxon>Bacteroidia</taxon>
        <taxon>Bacteroidales</taxon>
        <taxon>Rikenellaceae</taxon>
        <taxon>Mucinivorans</taxon>
    </lineage>
</organism>